<name>A0A2H1L8M4_9MICO</name>
<reference evidence="2" key="1">
    <citation type="submission" date="2017-03" db="EMBL/GenBank/DDBJ databases">
        <authorList>
            <person name="Monnet C."/>
        </authorList>
    </citation>
    <scope>NUCLEOTIDE SEQUENCE [LARGE SCALE GENOMIC DNA]</scope>
    <source>
        <strain evidence="2">SJ5-8</strain>
    </source>
</reference>
<evidence type="ECO:0000313" key="1">
    <source>
        <dbReference type="EMBL" id="SMY13100.1"/>
    </source>
</evidence>
<dbReference type="AlphaFoldDB" id="A0A2H1L8M4"/>
<gene>
    <name evidence="1" type="ORF">BJEO58_02709</name>
</gene>
<sequence length="59" mass="6295">MSILDREAIIAPVTFNRWLIPPAALAIHLSIGQAYAFSVFKNPLAEHFGMGEGGDVAIG</sequence>
<proteinExistence type="predicted"/>
<evidence type="ECO:0008006" key="3">
    <source>
        <dbReference type="Google" id="ProtNLM"/>
    </source>
</evidence>
<keyword evidence="2" id="KW-1185">Reference proteome</keyword>
<protein>
    <recommendedName>
        <fullName evidence="3">MFS transporter</fullName>
    </recommendedName>
</protein>
<dbReference type="EMBL" id="FXZM01000016">
    <property type="protein sequence ID" value="SMY13100.1"/>
    <property type="molecule type" value="Genomic_DNA"/>
</dbReference>
<accession>A0A2H1L8M4</accession>
<dbReference type="Proteomes" id="UP000234462">
    <property type="component" value="Unassembled WGS sequence"/>
</dbReference>
<organism evidence="1 2">
    <name type="scientific">Brevibacterium jeotgali</name>
    <dbReference type="NCBI Taxonomy" id="1262550"/>
    <lineage>
        <taxon>Bacteria</taxon>
        <taxon>Bacillati</taxon>
        <taxon>Actinomycetota</taxon>
        <taxon>Actinomycetes</taxon>
        <taxon>Micrococcales</taxon>
        <taxon>Brevibacteriaceae</taxon>
        <taxon>Brevibacterium</taxon>
    </lineage>
</organism>
<evidence type="ECO:0000313" key="2">
    <source>
        <dbReference type="Proteomes" id="UP000234462"/>
    </source>
</evidence>